<accession>A0ABN8NTV8</accession>
<feature type="non-terminal residue" evidence="1">
    <location>
        <position position="1"/>
    </location>
</feature>
<organism evidence="1 2">
    <name type="scientific">Porites lobata</name>
    <dbReference type="NCBI Taxonomy" id="104759"/>
    <lineage>
        <taxon>Eukaryota</taxon>
        <taxon>Metazoa</taxon>
        <taxon>Cnidaria</taxon>
        <taxon>Anthozoa</taxon>
        <taxon>Hexacorallia</taxon>
        <taxon>Scleractinia</taxon>
        <taxon>Fungiina</taxon>
        <taxon>Poritidae</taxon>
        <taxon>Porites</taxon>
    </lineage>
</organism>
<name>A0ABN8NTV8_9CNID</name>
<keyword evidence="2" id="KW-1185">Reference proteome</keyword>
<dbReference type="Proteomes" id="UP001159405">
    <property type="component" value="Unassembled WGS sequence"/>
</dbReference>
<gene>
    <name evidence="1" type="ORF">PLOB_00027893</name>
</gene>
<proteinExistence type="predicted"/>
<comment type="caution">
    <text evidence="1">The sequence shown here is derived from an EMBL/GenBank/DDBJ whole genome shotgun (WGS) entry which is preliminary data.</text>
</comment>
<dbReference type="EMBL" id="CALNXK010000034">
    <property type="protein sequence ID" value="CAH3120402.1"/>
    <property type="molecule type" value="Genomic_DNA"/>
</dbReference>
<protein>
    <submittedName>
        <fullName evidence="1">Uncharacterized protein</fullName>
    </submittedName>
</protein>
<reference evidence="1 2" key="1">
    <citation type="submission" date="2022-05" db="EMBL/GenBank/DDBJ databases">
        <authorList>
            <consortium name="Genoscope - CEA"/>
            <person name="William W."/>
        </authorList>
    </citation>
    <scope>NUCLEOTIDE SEQUENCE [LARGE SCALE GENOMIC DNA]</scope>
</reference>
<evidence type="ECO:0000313" key="2">
    <source>
        <dbReference type="Proteomes" id="UP001159405"/>
    </source>
</evidence>
<evidence type="ECO:0000313" key="1">
    <source>
        <dbReference type="EMBL" id="CAH3120402.1"/>
    </source>
</evidence>
<sequence>KQKYSPDEIDAAYALLALSSSAPAPPPCYKTVTVKPGANATTTATDDKQLPCVSQTTYQSTQKIHSCQVSPLAELNSFVAVALPYGDEKCPFKNEIYSTSQPGDFTVWRCGNHGVWACQQCFHAVNP</sequence>